<dbReference type="EMBL" id="PTRC01000026">
    <property type="protein sequence ID" value="PQA72646.1"/>
    <property type="molecule type" value="Genomic_DNA"/>
</dbReference>
<accession>A0A2S7IXG0</accession>
<reference evidence="1 2" key="1">
    <citation type="submission" date="2018-02" db="EMBL/GenBank/DDBJ databases">
        <title>Draft genome sequence of Ochrobactrum oryzae found in Brazil.</title>
        <authorList>
            <person name="Cerdeira L."/>
            <person name="Andrade F."/>
            <person name="Zacariotto T."/>
            <person name="Barbosa B."/>
            <person name="Santos S."/>
            <person name="Cassetari V."/>
            <person name="Lincopan N."/>
        </authorList>
    </citation>
    <scope>NUCLEOTIDE SEQUENCE [LARGE SCALE GENOMIC DNA]</scope>
    <source>
        <strain evidence="1 2">OA447</strain>
    </source>
</reference>
<dbReference type="OrthoDB" id="8455776at2"/>
<evidence type="ECO:0000313" key="1">
    <source>
        <dbReference type="EMBL" id="PQA72646.1"/>
    </source>
</evidence>
<name>A0A2S7IXG0_9HYPH</name>
<evidence type="ECO:0000313" key="2">
    <source>
        <dbReference type="Proteomes" id="UP000238493"/>
    </source>
</evidence>
<protein>
    <submittedName>
        <fullName evidence="1">Uncharacterized protein</fullName>
    </submittedName>
</protein>
<proteinExistence type="predicted"/>
<gene>
    <name evidence="1" type="ORF">C3731_15560</name>
</gene>
<organism evidence="1 2">
    <name type="scientific">Brucella oryzae</name>
    <dbReference type="NCBI Taxonomy" id="335286"/>
    <lineage>
        <taxon>Bacteria</taxon>
        <taxon>Pseudomonadati</taxon>
        <taxon>Pseudomonadota</taxon>
        <taxon>Alphaproteobacteria</taxon>
        <taxon>Hyphomicrobiales</taxon>
        <taxon>Brucellaceae</taxon>
        <taxon>Brucella/Ochrobactrum group</taxon>
        <taxon>Brucella</taxon>
    </lineage>
</organism>
<sequence length="71" mass="7503">MQYLPQAAVGLCAILSIISVQAKDMEGGICHVYVRALNGINTDDGLVFDTGPATVAGIRTGERKRRSVRAG</sequence>
<dbReference type="AlphaFoldDB" id="A0A2S7IXG0"/>
<comment type="caution">
    <text evidence="1">The sequence shown here is derived from an EMBL/GenBank/DDBJ whole genome shotgun (WGS) entry which is preliminary data.</text>
</comment>
<dbReference type="Proteomes" id="UP000238493">
    <property type="component" value="Unassembled WGS sequence"/>
</dbReference>
<dbReference type="RefSeq" id="WP_104756545.1">
    <property type="nucleotide sequence ID" value="NZ_JAGSIC010000006.1"/>
</dbReference>
<keyword evidence="2" id="KW-1185">Reference proteome</keyword>